<keyword evidence="3" id="KW-1185">Reference proteome</keyword>
<accession>C0D983</accession>
<evidence type="ECO:0000313" key="2">
    <source>
        <dbReference type="EMBL" id="EEG52101.1"/>
    </source>
</evidence>
<dbReference type="Proteomes" id="UP000004756">
    <property type="component" value="Unassembled WGS sequence"/>
</dbReference>
<sequence length="48" mass="5227">MSRRTVSYGKTGSCPRSRTPKNRTVAFGVAGVPAHISNQYTIKSAKKM</sequence>
<evidence type="ECO:0000256" key="1">
    <source>
        <dbReference type="SAM" id="MobiDB-lite"/>
    </source>
</evidence>
<organism evidence="2 3">
    <name type="scientific">[Clostridium] asparagiforme DSM 15981</name>
    <dbReference type="NCBI Taxonomy" id="518636"/>
    <lineage>
        <taxon>Bacteria</taxon>
        <taxon>Bacillati</taxon>
        <taxon>Bacillota</taxon>
        <taxon>Clostridia</taxon>
        <taxon>Lachnospirales</taxon>
        <taxon>Lachnospiraceae</taxon>
        <taxon>Enterocloster</taxon>
    </lineage>
</organism>
<feature type="compositionally biased region" description="Polar residues" evidence="1">
    <location>
        <begin position="1"/>
        <end position="16"/>
    </location>
</feature>
<dbReference type="EMBL" id="ACCJ01000481">
    <property type="protein sequence ID" value="EEG52101.1"/>
    <property type="molecule type" value="Genomic_DNA"/>
</dbReference>
<name>C0D983_9FIRM</name>
<reference evidence="2 3" key="1">
    <citation type="submission" date="2009-01" db="EMBL/GenBank/DDBJ databases">
        <authorList>
            <person name="Fulton L."/>
            <person name="Clifton S."/>
            <person name="Fulton B."/>
            <person name="Xu J."/>
            <person name="Minx P."/>
            <person name="Pepin K.H."/>
            <person name="Johnson M."/>
            <person name="Bhonagiri V."/>
            <person name="Nash W.E."/>
            <person name="Mardis E.R."/>
            <person name="Wilson R.K."/>
        </authorList>
    </citation>
    <scope>NUCLEOTIDE SEQUENCE [LARGE SCALE GENOMIC DNA]</scope>
    <source>
        <strain evidence="2 3">DSM 15981</strain>
    </source>
</reference>
<proteinExistence type="predicted"/>
<evidence type="ECO:0000313" key="3">
    <source>
        <dbReference type="Proteomes" id="UP000004756"/>
    </source>
</evidence>
<gene>
    <name evidence="2" type="ORF">CLOSTASPAR_05833</name>
</gene>
<comment type="caution">
    <text evidence="2">The sequence shown here is derived from an EMBL/GenBank/DDBJ whole genome shotgun (WGS) entry which is preliminary data.</text>
</comment>
<dbReference type="AlphaFoldDB" id="C0D983"/>
<dbReference type="HOGENOM" id="CLU_3151093_0_0_9"/>
<reference evidence="2 3" key="2">
    <citation type="submission" date="2009-02" db="EMBL/GenBank/DDBJ databases">
        <title>Draft genome sequence of Clostridium asparagiforme (DSM 15981).</title>
        <authorList>
            <person name="Sudarsanam P."/>
            <person name="Ley R."/>
            <person name="Guruge J."/>
            <person name="Turnbaugh P.J."/>
            <person name="Mahowald M."/>
            <person name="Liep D."/>
            <person name="Gordon J."/>
        </authorList>
    </citation>
    <scope>NUCLEOTIDE SEQUENCE [LARGE SCALE GENOMIC DNA]</scope>
    <source>
        <strain evidence="2 3">DSM 15981</strain>
    </source>
</reference>
<protein>
    <submittedName>
        <fullName evidence="2">Uncharacterized protein</fullName>
    </submittedName>
</protein>
<feature type="region of interest" description="Disordered" evidence="1">
    <location>
        <begin position="1"/>
        <end position="20"/>
    </location>
</feature>